<protein>
    <recommendedName>
        <fullName evidence="4">Pyruvate dehydrogenase E1 component subunit alpha</fullName>
        <ecNumber evidence="4">1.2.4.1</ecNumber>
    </recommendedName>
</protein>
<dbReference type="RefSeq" id="WP_061475505.1">
    <property type="nucleotide sequence ID" value="NZ_JAAKPS010000003.1"/>
</dbReference>
<sequence length="362" mass="40039">MTHVDIPFLRYLDAEGGQVANLPTWLDKVILHTFYRNMVMVRSYDKKAIALQRTGKLGTFPSHLGAEAVGVGIGLAMQPQDVYVPYYRDMPTLYVRGVPMEKNLQYWGGDERGSYFLKADGTPSEDLPICVPIATQITHACGIAAAFKLRNQPRVAVVTIGDGGTSKGDFLEGLNCAGVWHLPMVIIINNNQWAISVPRKLQSSAPTLAQKGIGAGVRSLQVDGNDVVAVYDAARSAIERARTGKGPTLIEAVSYRLGDHTTADDATRYRDGAEVEAAWAREPVKRLRQFMHSQGWWDEQQEQALLAEASQEVEQAVARYEAMQPQPPEALLDYHYAELPAELLPQRERIIAKGMKREAGHE</sequence>
<evidence type="ECO:0000256" key="1">
    <source>
        <dbReference type="ARBA" id="ARBA00001964"/>
    </source>
</evidence>
<dbReference type="InterPro" id="IPR050771">
    <property type="entry name" value="Alpha-ketoacid_DH_E1_comp"/>
</dbReference>
<comment type="function">
    <text evidence="4">The pyruvate dehydrogenase complex catalyzes the overall conversion of pyruvate to acetyl-CoA and CO(2). It contains multiple copies of three enzymatic components: pyruvate dehydrogenase (E1), dihydrolipoamide acetyltransferase (E2) and lipoamide dehydrogenase (E3).</text>
</comment>
<dbReference type="GO" id="GO:0004739">
    <property type="term" value="F:pyruvate dehydrogenase (acetyl-transferring) activity"/>
    <property type="evidence" value="ECO:0007669"/>
    <property type="project" value="UniProtKB-UniRule"/>
</dbReference>
<dbReference type="Pfam" id="PF00676">
    <property type="entry name" value="E1_dh"/>
    <property type="match status" value="1"/>
</dbReference>
<gene>
    <name evidence="6" type="ORF">LCR_07255</name>
</gene>
<comment type="caution">
    <text evidence="6">The sequence shown here is derived from an EMBL/GenBank/DDBJ whole genome shotgun (WGS) entry which is preliminary data.</text>
</comment>
<organism evidence="6 7">
    <name type="scientific">Aeromonas enteropelogenes</name>
    <name type="common">Aeromonas trota</name>
    <dbReference type="NCBI Taxonomy" id="29489"/>
    <lineage>
        <taxon>Bacteria</taxon>
        <taxon>Pseudomonadati</taxon>
        <taxon>Pseudomonadota</taxon>
        <taxon>Gammaproteobacteria</taxon>
        <taxon>Aeromonadales</taxon>
        <taxon>Aeromonadaceae</taxon>
        <taxon>Aeromonas</taxon>
    </lineage>
</organism>
<evidence type="ECO:0000256" key="2">
    <source>
        <dbReference type="ARBA" id="ARBA00023002"/>
    </source>
</evidence>
<dbReference type="SUPFAM" id="SSF52518">
    <property type="entry name" value="Thiamin diphosphate-binding fold (THDP-binding)"/>
    <property type="match status" value="1"/>
</dbReference>
<evidence type="ECO:0000256" key="4">
    <source>
        <dbReference type="RuleBase" id="RU366007"/>
    </source>
</evidence>
<dbReference type="InterPro" id="IPR017596">
    <property type="entry name" value="PdhA/BkdA"/>
</dbReference>
<dbReference type="GO" id="GO:0009083">
    <property type="term" value="P:branched-chain amino acid catabolic process"/>
    <property type="evidence" value="ECO:0007669"/>
    <property type="project" value="TreeGrafter"/>
</dbReference>
<comment type="catalytic activity">
    <reaction evidence="4">
        <text>N(6)-[(R)-lipoyl]-L-lysyl-[protein] + pyruvate + H(+) = N(6)-[(R)-S(8)-acetyldihydrolipoyl]-L-lysyl-[protein] + CO2</text>
        <dbReference type="Rhea" id="RHEA:19189"/>
        <dbReference type="Rhea" id="RHEA-COMP:10474"/>
        <dbReference type="Rhea" id="RHEA-COMP:10478"/>
        <dbReference type="ChEBI" id="CHEBI:15361"/>
        <dbReference type="ChEBI" id="CHEBI:15378"/>
        <dbReference type="ChEBI" id="CHEBI:16526"/>
        <dbReference type="ChEBI" id="CHEBI:83099"/>
        <dbReference type="ChEBI" id="CHEBI:83111"/>
        <dbReference type="EC" id="1.2.4.1"/>
    </reaction>
</comment>
<dbReference type="AlphaFoldDB" id="A0A175VM01"/>
<dbReference type="InterPro" id="IPR001017">
    <property type="entry name" value="DH_E1"/>
</dbReference>
<name>A0A175VM01_AEREN</name>
<comment type="cofactor">
    <cofactor evidence="1 4">
        <name>thiamine diphosphate</name>
        <dbReference type="ChEBI" id="CHEBI:58937"/>
    </cofactor>
</comment>
<dbReference type="NCBIfam" id="TIGR03181">
    <property type="entry name" value="PDH_E1_alph_x"/>
    <property type="match status" value="1"/>
</dbReference>
<dbReference type="EMBL" id="JMGO02000002">
    <property type="protein sequence ID" value="KXU81489.1"/>
    <property type="molecule type" value="Genomic_DNA"/>
</dbReference>
<keyword evidence="2 4" id="KW-0560">Oxidoreductase</keyword>
<keyword evidence="4 6" id="KW-0670">Pyruvate</keyword>
<comment type="subunit">
    <text evidence="4">Heterodimer of an alpha and a beta chain.</text>
</comment>
<reference evidence="6 7" key="1">
    <citation type="submission" date="2016-02" db="EMBL/GenBank/DDBJ databases">
        <title>Draft genome sequence of Aeromonas trota strain 1999lcr isolated from cerebrospinal fluid (CSF).</title>
        <authorList>
            <person name="Dallagassa C.B."/>
            <person name="Prediger K.C."/>
            <person name="Weiss V.A."/>
            <person name="Assis F.E."/>
            <person name="Baura V."/>
            <person name="Cruz L.M."/>
            <person name="Souza E.M."/>
            <person name="Pedrosa F.O."/>
            <person name="Fadel-Picheth C.M."/>
        </authorList>
    </citation>
    <scope>NUCLEOTIDE SEQUENCE [LARGE SCALE GENOMIC DNA]</scope>
    <source>
        <strain evidence="6 7">1999lcr</strain>
    </source>
</reference>
<keyword evidence="3 4" id="KW-0786">Thiamine pyrophosphate</keyword>
<accession>A0A175VM01</accession>
<evidence type="ECO:0000256" key="3">
    <source>
        <dbReference type="ARBA" id="ARBA00023052"/>
    </source>
</evidence>
<dbReference type="OrthoDB" id="9766715at2"/>
<dbReference type="Proteomes" id="UP000078435">
    <property type="component" value="Unassembled WGS sequence"/>
</dbReference>
<dbReference type="STRING" id="29489.VL01_02210"/>
<evidence type="ECO:0000313" key="7">
    <source>
        <dbReference type="Proteomes" id="UP000078435"/>
    </source>
</evidence>
<dbReference type="PANTHER" id="PTHR43380">
    <property type="entry name" value="2-OXOISOVALERATE DEHYDROGENASE SUBUNIT ALPHA, MITOCHONDRIAL"/>
    <property type="match status" value="1"/>
</dbReference>
<dbReference type="EC" id="1.2.4.1" evidence="4"/>
<proteinExistence type="predicted"/>
<evidence type="ECO:0000313" key="6">
    <source>
        <dbReference type="EMBL" id="KXU81489.1"/>
    </source>
</evidence>
<dbReference type="PANTHER" id="PTHR43380:SF1">
    <property type="entry name" value="2-OXOISOVALERATE DEHYDROGENASE SUBUNIT ALPHA, MITOCHONDRIAL"/>
    <property type="match status" value="1"/>
</dbReference>
<dbReference type="InterPro" id="IPR029061">
    <property type="entry name" value="THDP-binding"/>
</dbReference>
<evidence type="ECO:0000259" key="5">
    <source>
        <dbReference type="Pfam" id="PF00676"/>
    </source>
</evidence>
<dbReference type="CDD" id="cd02000">
    <property type="entry name" value="TPP_E1_PDC_ADC_BCADC"/>
    <property type="match status" value="1"/>
</dbReference>
<feature type="domain" description="Dehydrogenase E1 component" evidence="5">
    <location>
        <begin position="35"/>
        <end position="327"/>
    </location>
</feature>
<dbReference type="Gene3D" id="3.40.50.970">
    <property type="match status" value="1"/>
</dbReference>